<comment type="caution">
    <text evidence="2">The sequence shown here is derived from an EMBL/GenBank/DDBJ whole genome shotgun (WGS) entry which is preliminary data.</text>
</comment>
<accession>A0A7W8QNE0</accession>
<dbReference type="AlphaFoldDB" id="A0A7W8QNE0"/>
<organism evidence="2 3">
    <name type="scientific">Nocardiopsis composta</name>
    <dbReference type="NCBI Taxonomy" id="157465"/>
    <lineage>
        <taxon>Bacteria</taxon>
        <taxon>Bacillati</taxon>
        <taxon>Actinomycetota</taxon>
        <taxon>Actinomycetes</taxon>
        <taxon>Streptosporangiales</taxon>
        <taxon>Nocardiopsidaceae</taxon>
        <taxon>Nocardiopsis</taxon>
    </lineage>
</organism>
<feature type="transmembrane region" description="Helical" evidence="1">
    <location>
        <begin position="95"/>
        <end position="114"/>
    </location>
</feature>
<keyword evidence="1" id="KW-1133">Transmembrane helix</keyword>
<name>A0A7W8QNE0_9ACTN</name>
<keyword evidence="1" id="KW-0812">Transmembrane</keyword>
<evidence type="ECO:0000256" key="1">
    <source>
        <dbReference type="SAM" id="Phobius"/>
    </source>
</evidence>
<keyword evidence="3" id="KW-1185">Reference proteome</keyword>
<gene>
    <name evidence="2" type="ORF">HDA36_003585</name>
</gene>
<reference evidence="2 3" key="1">
    <citation type="submission" date="2020-08" db="EMBL/GenBank/DDBJ databases">
        <title>Sequencing the genomes of 1000 actinobacteria strains.</title>
        <authorList>
            <person name="Klenk H.-P."/>
        </authorList>
    </citation>
    <scope>NUCLEOTIDE SEQUENCE [LARGE SCALE GENOMIC DNA]</scope>
    <source>
        <strain evidence="2 3">DSM 44551</strain>
    </source>
</reference>
<sequence>MADGDRVHPAGPGRDGGAVVAGMQCTRSARGEFARAAAMEWTRLASLRTTWWCLGIGAAAMAVFAVLMGISTADKIADDPASASEFSYTRLTSQGVFYLLQFVVLTLAALIATGEQANGGSAAALLVVPRRGRLLAARTAVTAGFAFATGTAVTALGIGVLRLVLGAGVPLEPEYVVRTVLGAGVCMALFAAMAVGLGTALRSTAATIGVGLLLLLGVPMVLQLSATEWLNDLAAVFPGFAGIEFYASGDVGFYTAPHDGPVNAFTVLGWAAAAQLVGYAESKARDA</sequence>
<protein>
    <submittedName>
        <fullName evidence="2">ABC-2 type transport system permease protein</fullName>
    </submittedName>
</protein>
<dbReference type="RefSeq" id="WP_246528284.1">
    <property type="nucleotide sequence ID" value="NZ_BAAAJD010000130.1"/>
</dbReference>
<dbReference type="Proteomes" id="UP000572635">
    <property type="component" value="Unassembled WGS sequence"/>
</dbReference>
<proteinExistence type="predicted"/>
<evidence type="ECO:0000313" key="3">
    <source>
        <dbReference type="Proteomes" id="UP000572635"/>
    </source>
</evidence>
<dbReference type="EMBL" id="JACHDB010000001">
    <property type="protein sequence ID" value="MBB5433501.1"/>
    <property type="molecule type" value="Genomic_DNA"/>
</dbReference>
<feature type="transmembrane region" description="Helical" evidence="1">
    <location>
        <begin position="135"/>
        <end position="163"/>
    </location>
</feature>
<feature type="transmembrane region" description="Helical" evidence="1">
    <location>
        <begin position="49"/>
        <end position="70"/>
    </location>
</feature>
<feature type="transmembrane region" description="Helical" evidence="1">
    <location>
        <begin position="175"/>
        <end position="197"/>
    </location>
</feature>
<evidence type="ECO:0000313" key="2">
    <source>
        <dbReference type="EMBL" id="MBB5433501.1"/>
    </source>
</evidence>
<keyword evidence="1" id="KW-0472">Membrane</keyword>
<feature type="transmembrane region" description="Helical" evidence="1">
    <location>
        <begin position="204"/>
        <end position="222"/>
    </location>
</feature>